<protein>
    <submittedName>
        <fullName evidence="2">LPS biosynthesis protein</fullName>
    </submittedName>
</protein>
<name>A0ABR7PFF3_9FIRM</name>
<evidence type="ECO:0000313" key="1">
    <source>
        <dbReference type="EMBL" id="MBC8628899.1"/>
    </source>
</evidence>
<dbReference type="Proteomes" id="UP000661649">
    <property type="component" value="Unassembled WGS sequence"/>
</dbReference>
<dbReference type="EMBL" id="JACRTP010000004">
    <property type="protein sequence ID" value="MBC8628899.1"/>
    <property type="molecule type" value="Genomic_DNA"/>
</dbReference>
<accession>A0ABR7PFF3</accession>
<organism evidence="2 3">
    <name type="scientific">Blautia stercoris</name>
    <dbReference type="NCBI Taxonomy" id="871664"/>
    <lineage>
        <taxon>Bacteria</taxon>
        <taxon>Bacillati</taxon>
        <taxon>Bacillota</taxon>
        <taxon>Clostridia</taxon>
        <taxon>Lachnospirales</taxon>
        <taxon>Lachnospiraceae</taxon>
        <taxon>Blautia</taxon>
    </lineage>
</organism>
<reference evidence="2 3" key="1">
    <citation type="submission" date="2020-08" db="EMBL/GenBank/DDBJ databases">
        <title>Genome public.</title>
        <authorList>
            <person name="Liu C."/>
            <person name="Sun Q."/>
        </authorList>
    </citation>
    <scope>NUCLEOTIDE SEQUENCE [LARGE SCALE GENOMIC DNA]</scope>
    <source>
        <strain evidence="2 3">3_YM_SP_D4_24.mj</strain>
    </source>
</reference>
<proteinExistence type="predicted"/>
<gene>
    <name evidence="1" type="ORF">H8712_09795</name>
    <name evidence="2" type="ORF">H8712_15940</name>
</gene>
<dbReference type="EMBL" id="JACRTP010000014">
    <property type="protein sequence ID" value="MBC8630063.1"/>
    <property type="molecule type" value="Genomic_DNA"/>
</dbReference>
<comment type="caution">
    <text evidence="2">The sequence shown here is derived from an EMBL/GenBank/DDBJ whole genome shotgun (WGS) entry which is preliminary data.</text>
</comment>
<keyword evidence="3" id="KW-1185">Reference proteome</keyword>
<sequence length="24" mass="2760">MKIEGNQKELDAMVEFHKGNRVEG</sequence>
<evidence type="ECO:0000313" key="3">
    <source>
        <dbReference type="Proteomes" id="UP000661649"/>
    </source>
</evidence>
<evidence type="ECO:0000313" key="2">
    <source>
        <dbReference type="EMBL" id="MBC8630063.1"/>
    </source>
</evidence>
<feature type="non-terminal residue" evidence="2">
    <location>
        <position position="24"/>
    </location>
</feature>